<reference evidence="2 3" key="1">
    <citation type="submission" date="2021-06" db="EMBL/GenBank/DDBJ databases">
        <title>Caerostris darwini draft genome.</title>
        <authorList>
            <person name="Kono N."/>
            <person name="Arakawa K."/>
        </authorList>
    </citation>
    <scope>NUCLEOTIDE SEQUENCE [LARGE SCALE GENOMIC DNA]</scope>
</reference>
<evidence type="ECO:0000313" key="2">
    <source>
        <dbReference type="EMBL" id="GIX78951.1"/>
    </source>
</evidence>
<protein>
    <submittedName>
        <fullName evidence="2">Uncharacterized protein</fullName>
    </submittedName>
</protein>
<keyword evidence="3" id="KW-1185">Reference proteome</keyword>
<dbReference type="Proteomes" id="UP001054837">
    <property type="component" value="Unassembled WGS sequence"/>
</dbReference>
<name>A0AAV4N4E8_9ARAC</name>
<accession>A0AAV4N4E8</accession>
<dbReference type="AlphaFoldDB" id="A0AAV4N4E8"/>
<evidence type="ECO:0000256" key="1">
    <source>
        <dbReference type="SAM" id="MobiDB-lite"/>
    </source>
</evidence>
<evidence type="ECO:0000313" key="3">
    <source>
        <dbReference type="Proteomes" id="UP001054837"/>
    </source>
</evidence>
<organism evidence="2 3">
    <name type="scientific">Caerostris darwini</name>
    <dbReference type="NCBI Taxonomy" id="1538125"/>
    <lineage>
        <taxon>Eukaryota</taxon>
        <taxon>Metazoa</taxon>
        <taxon>Ecdysozoa</taxon>
        <taxon>Arthropoda</taxon>
        <taxon>Chelicerata</taxon>
        <taxon>Arachnida</taxon>
        <taxon>Araneae</taxon>
        <taxon>Araneomorphae</taxon>
        <taxon>Entelegynae</taxon>
        <taxon>Araneoidea</taxon>
        <taxon>Araneidae</taxon>
        <taxon>Caerostris</taxon>
    </lineage>
</organism>
<gene>
    <name evidence="2" type="ORF">CDAR_286101</name>
</gene>
<proteinExistence type="predicted"/>
<feature type="region of interest" description="Disordered" evidence="1">
    <location>
        <begin position="52"/>
        <end position="93"/>
    </location>
</feature>
<dbReference type="EMBL" id="BPLQ01001140">
    <property type="protein sequence ID" value="GIX78951.1"/>
    <property type="molecule type" value="Genomic_DNA"/>
</dbReference>
<sequence length="93" mass="10667">MRGRRDFFARDTSAFLSCRSGILFTADRMSICDMIARDDCLPVVMTMLYDKANPTHGRMKPVPERKKKANSPDTRKEEESRPSLDRSPEANWG</sequence>
<feature type="compositionally biased region" description="Basic and acidic residues" evidence="1">
    <location>
        <begin position="73"/>
        <end position="93"/>
    </location>
</feature>
<comment type="caution">
    <text evidence="2">The sequence shown here is derived from an EMBL/GenBank/DDBJ whole genome shotgun (WGS) entry which is preliminary data.</text>
</comment>